<organism evidence="1 2">
    <name type="scientific">Carnobacterium maltaromaticum</name>
    <name type="common">Carnobacterium piscicola</name>
    <dbReference type="NCBI Taxonomy" id="2751"/>
    <lineage>
        <taxon>Bacteria</taxon>
        <taxon>Bacillati</taxon>
        <taxon>Bacillota</taxon>
        <taxon>Bacilli</taxon>
        <taxon>Lactobacillales</taxon>
        <taxon>Carnobacteriaceae</taxon>
        <taxon>Carnobacterium</taxon>
    </lineage>
</organism>
<accession>A0AAW9JX46</accession>
<name>A0AAW9JX46_CARML</name>
<comment type="caution">
    <text evidence="1">The sequence shown here is derived from an EMBL/GenBank/DDBJ whole genome shotgun (WGS) entry which is preliminary data.</text>
</comment>
<dbReference type="EMBL" id="JAVBVO010000005">
    <property type="protein sequence ID" value="MDZ5760163.1"/>
    <property type="molecule type" value="Genomic_DNA"/>
</dbReference>
<sequence length="103" mass="12018">MSKDYQGEWFALDGLEKQVKLDFSEKELKISDGNRYSLSQYGIGVANSMHYFQIKIDDEKYSLIYPDKKDKDTALVVKPDDEDKPLEGKILFKMNRNKYPEAN</sequence>
<protein>
    <submittedName>
        <fullName evidence="1">Uncharacterized protein</fullName>
    </submittedName>
</protein>
<evidence type="ECO:0000313" key="2">
    <source>
        <dbReference type="Proteomes" id="UP001290462"/>
    </source>
</evidence>
<dbReference type="Proteomes" id="UP001290462">
    <property type="component" value="Unassembled WGS sequence"/>
</dbReference>
<dbReference type="AlphaFoldDB" id="A0AAW9JX46"/>
<proteinExistence type="predicted"/>
<gene>
    <name evidence="1" type="ORF">RAK27_16115</name>
</gene>
<evidence type="ECO:0000313" key="1">
    <source>
        <dbReference type="EMBL" id="MDZ5760163.1"/>
    </source>
</evidence>
<reference evidence="1" key="1">
    <citation type="submission" date="2023-08" db="EMBL/GenBank/DDBJ databases">
        <title>Genomic characterization of piscicolin 126 produced by Carnobacterium maltaromaticum CM22 strain isolated from salmon (Salmo salar).</title>
        <authorList>
            <person name="Gonzalez-Gragera E."/>
            <person name="Garcia-Lopez J.D."/>
            <person name="Teso-Perez C."/>
            <person name="Gimenez-Hernandez I."/>
            <person name="Peralta-Sanchez J.M."/>
            <person name="Valdivia E."/>
            <person name="Montalban-Lopez M."/>
            <person name="Martin-Platero A.M."/>
            <person name="Banos A."/>
            <person name="Martinez-Bueno M."/>
        </authorList>
    </citation>
    <scope>NUCLEOTIDE SEQUENCE</scope>
    <source>
        <strain evidence="1">CM22</strain>
    </source>
</reference>